<evidence type="ECO:0000259" key="8">
    <source>
        <dbReference type="Pfam" id="PF20145"/>
    </source>
</evidence>
<dbReference type="InterPro" id="IPR045332">
    <property type="entry name" value="ARMET_N"/>
</dbReference>
<name>A0A6P8Q5J0_GEOSA</name>
<feature type="domain" description="ARMET N-terminal" evidence="8">
    <location>
        <begin position="27"/>
        <end position="123"/>
    </location>
</feature>
<organism evidence="9 10">
    <name type="scientific">Geotrypetes seraphini</name>
    <name type="common">Gaboon caecilian</name>
    <name type="synonym">Caecilia seraphini</name>
    <dbReference type="NCBI Taxonomy" id="260995"/>
    <lineage>
        <taxon>Eukaryota</taxon>
        <taxon>Metazoa</taxon>
        <taxon>Chordata</taxon>
        <taxon>Craniata</taxon>
        <taxon>Vertebrata</taxon>
        <taxon>Euteleostomi</taxon>
        <taxon>Amphibia</taxon>
        <taxon>Gymnophiona</taxon>
        <taxon>Geotrypetes</taxon>
    </lineage>
</organism>
<reference evidence="10" key="1">
    <citation type="submission" date="2025-08" db="UniProtKB">
        <authorList>
            <consortium name="RefSeq"/>
        </authorList>
    </citation>
    <scope>IDENTIFICATION</scope>
</reference>
<dbReference type="FunFam" id="1.10.720.30:FF:000003">
    <property type="entry name" value="Mesencephalic astrocyte-derived neurotrophic factor"/>
    <property type="match status" value="1"/>
</dbReference>
<dbReference type="SUPFAM" id="SSF68906">
    <property type="entry name" value="SAP domain"/>
    <property type="match status" value="1"/>
</dbReference>
<dbReference type="OrthoDB" id="5597848at2759"/>
<dbReference type="GO" id="GO:0071542">
    <property type="term" value="P:dopaminergic neuron differentiation"/>
    <property type="evidence" value="ECO:0007669"/>
    <property type="project" value="TreeGrafter"/>
</dbReference>
<dbReference type="InterPro" id="IPR045333">
    <property type="entry name" value="ARMET-like"/>
</dbReference>
<dbReference type="GeneID" id="117351314"/>
<dbReference type="InParanoid" id="A0A6P8Q5J0"/>
<dbReference type="RefSeq" id="XP_033782356.1">
    <property type="nucleotide sequence ID" value="XM_033926465.1"/>
</dbReference>
<comment type="subcellular location">
    <subcellularLocation>
        <location evidence="1">Secreted</location>
    </subcellularLocation>
</comment>
<sequence length="180" mass="20253">MWGAGGLAVAVVLVLVPESGRALREGDCEVCISFLGRFYQSLKDDKVDFTAASVEKALLKYCKETKGKENRLCYYIGATSDAATKITNEISKPLSHHIPVEKICEKLKKKDSQICELKYDKQIDLSTVDLKKLRVKDLKKILDEWDESCKGCVEKSDYIRKINELMPKFAPKAASTRTDL</sequence>
<protein>
    <submittedName>
        <fullName evidence="10">Mesencephalic astrocyte-derived neurotrophic factor</fullName>
    </submittedName>
</protein>
<comment type="similarity">
    <text evidence="2">Belongs to the ARMET family.</text>
</comment>
<evidence type="ECO:0000313" key="10">
    <source>
        <dbReference type="RefSeq" id="XP_033782356.1"/>
    </source>
</evidence>
<dbReference type="CTD" id="7873"/>
<dbReference type="Pfam" id="PF20145">
    <property type="entry name" value="ARMET_N"/>
    <property type="match status" value="1"/>
</dbReference>
<dbReference type="Gene3D" id="1.10.225.10">
    <property type="entry name" value="Saposin-like"/>
    <property type="match status" value="1"/>
</dbReference>
<dbReference type="InterPro" id="IPR036361">
    <property type="entry name" value="SAP_dom_sf"/>
</dbReference>
<gene>
    <name evidence="10" type="primary">MANF</name>
</gene>
<keyword evidence="4 6" id="KW-0732">Signal</keyword>
<dbReference type="PANTHER" id="PTHR12990:SF10">
    <property type="entry name" value="MESENCEPHALIC ASTROCYTE-DERIVED NEUROTROPHIC FACTOR"/>
    <property type="match status" value="1"/>
</dbReference>
<dbReference type="Proteomes" id="UP000515159">
    <property type="component" value="Chromosome 17"/>
</dbReference>
<dbReference type="KEGG" id="gsh:117351314"/>
<dbReference type="GO" id="GO:0005783">
    <property type="term" value="C:endoplasmic reticulum"/>
    <property type="evidence" value="ECO:0007669"/>
    <property type="project" value="TreeGrafter"/>
</dbReference>
<keyword evidence="3" id="KW-0964">Secreted</keyword>
<proteinExistence type="inferred from homology"/>
<dbReference type="GO" id="GO:0005615">
    <property type="term" value="C:extracellular space"/>
    <property type="evidence" value="ECO:0007669"/>
    <property type="project" value="TreeGrafter"/>
</dbReference>
<evidence type="ECO:0000313" key="9">
    <source>
        <dbReference type="Proteomes" id="UP000515159"/>
    </source>
</evidence>
<dbReference type="FunFam" id="1.10.225.10:FF:000003">
    <property type="entry name" value="Mesencephalic astrocyte-derived neurotrophic factor"/>
    <property type="match status" value="1"/>
</dbReference>
<feature type="signal peptide" evidence="6">
    <location>
        <begin position="1"/>
        <end position="22"/>
    </location>
</feature>
<evidence type="ECO:0000256" key="6">
    <source>
        <dbReference type="SAM" id="SignalP"/>
    </source>
</evidence>
<keyword evidence="5" id="KW-1015">Disulfide bond</keyword>
<evidence type="ECO:0000256" key="2">
    <source>
        <dbReference type="ARBA" id="ARBA00005617"/>
    </source>
</evidence>
<accession>A0A6P8Q5J0</accession>
<dbReference type="AlphaFoldDB" id="A0A6P8Q5J0"/>
<dbReference type="Gene3D" id="1.10.720.30">
    <property type="entry name" value="SAP domain"/>
    <property type="match status" value="1"/>
</dbReference>
<dbReference type="GO" id="GO:0031175">
    <property type="term" value="P:neuron projection development"/>
    <property type="evidence" value="ECO:0007669"/>
    <property type="project" value="TreeGrafter"/>
</dbReference>
<feature type="domain" description="ARMET C-terminal" evidence="7">
    <location>
        <begin position="127"/>
        <end position="169"/>
    </location>
</feature>
<dbReference type="Pfam" id="PF10208">
    <property type="entry name" value="ARMET_C"/>
    <property type="match status" value="1"/>
</dbReference>
<dbReference type="FunCoup" id="A0A6P8Q5J0">
    <property type="interactions" value="1667"/>
</dbReference>
<dbReference type="PANTHER" id="PTHR12990">
    <property type="entry name" value="ARMET-LIKE PROTEIN"/>
    <property type="match status" value="1"/>
</dbReference>
<evidence type="ECO:0000256" key="3">
    <source>
        <dbReference type="ARBA" id="ARBA00022525"/>
    </source>
</evidence>
<keyword evidence="9" id="KW-1185">Reference proteome</keyword>
<evidence type="ECO:0000256" key="1">
    <source>
        <dbReference type="ARBA" id="ARBA00004613"/>
    </source>
</evidence>
<evidence type="ECO:0000256" key="4">
    <source>
        <dbReference type="ARBA" id="ARBA00022729"/>
    </source>
</evidence>
<feature type="chain" id="PRO_5028215395" evidence="6">
    <location>
        <begin position="23"/>
        <end position="180"/>
    </location>
</feature>
<dbReference type="InterPro" id="IPR019345">
    <property type="entry name" value="ARMET_C"/>
</dbReference>
<evidence type="ECO:0000259" key="7">
    <source>
        <dbReference type="Pfam" id="PF10208"/>
    </source>
</evidence>
<evidence type="ECO:0000256" key="5">
    <source>
        <dbReference type="ARBA" id="ARBA00023157"/>
    </source>
</evidence>